<keyword evidence="1" id="KW-0812">Transmembrane</keyword>
<reference evidence="2" key="1">
    <citation type="submission" date="2016-10" db="EMBL/GenBank/DDBJ databases">
        <authorList>
            <person name="de Groot N.N."/>
        </authorList>
    </citation>
    <scope>NUCLEOTIDE SEQUENCE [LARGE SCALE GENOMIC DNA]</scope>
    <source>
        <strain evidence="2">NE2</strain>
    </source>
</reference>
<proteinExistence type="predicted"/>
<feature type="transmembrane region" description="Helical" evidence="1">
    <location>
        <begin position="34"/>
        <end position="53"/>
    </location>
</feature>
<name>A0A1I4CGP9_9HYPH</name>
<keyword evidence="1" id="KW-0472">Membrane</keyword>
<gene>
    <name evidence="2" type="ORF">SAMN05444581_12139</name>
</gene>
<keyword evidence="1" id="KW-1133">Transmembrane helix</keyword>
<accession>A0A1I4CGP9</accession>
<dbReference type="RefSeq" id="WP_091685979.1">
    <property type="nucleotide sequence ID" value="NZ_FOSN01000021.1"/>
</dbReference>
<organism evidence="2 3">
    <name type="scientific">Methylocapsa palsarum</name>
    <dbReference type="NCBI Taxonomy" id="1612308"/>
    <lineage>
        <taxon>Bacteria</taxon>
        <taxon>Pseudomonadati</taxon>
        <taxon>Pseudomonadota</taxon>
        <taxon>Alphaproteobacteria</taxon>
        <taxon>Hyphomicrobiales</taxon>
        <taxon>Beijerinckiaceae</taxon>
        <taxon>Methylocapsa</taxon>
    </lineage>
</organism>
<evidence type="ECO:0000256" key="1">
    <source>
        <dbReference type="SAM" id="Phobius"/>
    </source>
</evidence>
<dbReference type="STRING" id="1612308.SAMN05444581_12139"/>
<dbReference type="AlphaFoldDB" id="A0A1I4CGP9"/>
<keyword evidence="3" id="KW-1185">Reference proteome</keyword>
<sequence>MPVKAIDIQRAWREWAPIALWIAAFVIADRWFDLPIVFSAPGAFLAALVYGYFARERSRHRKADLIEAAAAAWGEVEEAAEAIREAERTNAGAEAIAARGEAYAAALDRSAIIAKQLAEYGARQAAGPPKTR</sequence>
<evidence type="ECO:0000313" key="3">
    <source>
        <dbReference type="Proteomes" id="UP000198755"/>
    </source>
</evidence>
<evidence type="ECO:0000313" key="2">
    <source>
        <dbReference type="EMBL" id="SFK79477.1"/>
    </source>
</evidence>
<dbReference type="EMBL" id="FOSN01000021">
    <property type="protein sequence ID" value="SFK79477.1"/>
    <property type="molecule type" value="Genomic_DNA"/>
</dbReference>
<protein>
    <submittedName>
        <fullName evidence="2">Uncharacterized protein</fullName>
    </submittedName>
</protein>
<dbReference type="Proteomes" id="UP000198755">
    <property type="component" value="Unassembled WGS sequence"/>
</dbReference>
<dbReference type="OrthoDB" id="8452048at2"/>